<dbReference type="VEuPathDB" id="PlasmoDB:PVPAM_040012000"/>
<evidence type="ECO:0000313" key="3">
    <source>
        <dbReference type="Proteomes" id="UP000196402"/>
    </source>
</evidence>
<evidence type="ECO:0000313" key="2">
    <source>
        <dbReference type="EMBL" id="SCA59850.1"/>
    </source>
</evidence>
<proteinExistence type="predicted"/>
<dbReference type="VEuPathDB" id="PlasmoDB:PVP01_0400400"/>
<dbReference type="Proteomes" id="UP000196402">
    <property type="component" value="Unassembled WGS sequence"/>
</dbReference>
<protein>
    <submittedName>
        <fullName evidence="2">VIR protein</fullName>
    </submittedName>
</protein>
<organism evidence="2 3">
    <name type="scientific">Plasmodium vivax</name>
    <name type="common">malaria parasite P. vivax</name>
    <dbReference type="NCBI Taxonomy" id="5855"/>
    <lineage>
        <taxon>Eukaryota</taxon>
        <taxon>Sar</taxon>
        <taxon>Alveolata</taxon>
        <taxon>Apicomplexa</taxon>
        <taxon>Aconoidasida</taxon>
        <taxon>Haemosporida</taxon>
        <taxon>Plasmodiidae</taxon>
        <taxon>Plasmodium</taxon>
        <taxon>Plasmodium (Plasmodium)</taxon>
    </lineage>
</organism>
<keyword evidence="1" id="KW-1133">Transmembrane helix</keyword>
<accession>A0A1G4EBT6</accession>
<reference evidence="2 3" key="1">
    <citation type="submission" date="2016-07" db="EMBL/GenBank/DDBJ databases">
        <authorList>
            <consortium name="Pathogen Informatics"/>
        </authorList>
    </citation>
    <scope>NUCLEOTIDE SEQUENCE [LARGE SCALE GENOMIC DNA]</scope>
</reference>
<dbReference type="EMBL" id="FLYH01000102">
    <property type="protein sequence ID" value="SCA59850.1"/>
    <property type="molecule type" value="Genomic_DNA"/>
</dbReference>
<sequence length="294" mass="34772">MDDSIYNDVGYFKEYKSIFDSITGGEMLSAEDICRDNISAPEQYSDYVVKYVCPAVINYLNTLALDANDSYKVKGCNYLYYAVYDMVQAQHIPNEITYKLYKDILETYNLKKEYKCHVYIENYNSDVFKTLKNLHSLYDYFYKYEKKAHCNNKTCDCAEECAKIYNEYIVKCNNHNSSSLCTELYKFAKEFNNHLSQDNVCNGKITKLEIFNPYNLRIIILIPIILIFVISFSVFILYKFSPFRSKLQSPRRKKTKMYNNFDQKLYNMQNTSKYVEGKSINKSYNLSYYSEAYT</sequence>
<feature type="transmembrane region" description="Helical" evidence="1">
    <location>
        <begin position="214"/>
        <end position="238"/>
    </location>
</feature>
<dbReference type="AlphaFoldDB" id="A0A1G4EBT6"/>
<dbReference type="VEuPathDB" id="PlasmoDB:PVW1_120007400"/>
<keyword evidence="1" id="KW-0472">Membrane</keyword>
<evidence type="ECO:0000256" key="1">
    <source>
        <dbReference type="SAM" id="Phobius"/>
    </source>
</evidence>
<name>A0A1G4EBT6_PLAVI</name>
<gene>
    <name evidence="2" type="ORF">PVT01_000047400</name>
</gene>
<keyword evidence="1" id="KW-0812">Transmembrane</keyword>